<dbReference type="Proteomes" id="UP001295444">
    <property type="component" value="Chromosome 04"/>
</dbReference>
<keyword evidence="7" id="KW-1185">Reference proteome</keyword>
<evidence type="ECO:0000256" key="2">
    <source>
        <dbReference type="PROSITE-ProRule" id="PRU00259"/>
    </source>
</evidence>
<dbReference type="Pfam" id="PF00514">
    <property type="entry name" value="Arm"/>
    <property type="match status" value="1"/>
</dbReference>
<sequence length="1045" mass="116027">MVIRQCQQCAQADINMVIKQCQQCAQADINMVIRQCQQCAQADINMVIKQCHQCAQADINMVIRHCQQCAQAINMVIKQCQQCAQADINMVIKQCQQCAQADINMVIRQGRSYSQTFTGLTTARAQRALPPLHSNRTQHCGVRDRAECGSSPLILSSANHTHFIWPKETLSQVVKHSVRQPIMGKKIKKEAEPPPKDVFDPLSIESKKAATAVLMLQSPEEEILIKSCEALYKFAQKGDENKVTLLGLGAMESIAKLISHEDKVVRRNATMVCGVMAANNDVRKLLRKLDIIPSLIARLAPEEEIVIHEFATLCLSYMANEYTSKDQIFELNCLESIIRLFSSNDPDVKKNAVECIYLLVQDFQNRSAVCDLNAIPPLLELLKSEYPIIQLLALKTLGTLSCEEEARIIMQEKQALDHLLKILEAKELNDLHVEALLVIANCLDDVETVQALQQSGGLKRILTFAETSPMPDIQKNAAKAMAKAARNDEIRRFFHEQEAETSLVKMLGNENDSVKAAALLAISVMCENMASKEILNRNGISQIVALLKRENDGVKEAAAFALANLTTAYPNNARAVAEADGVNALINLLSDKKEDPVTNACTVLINMATQEPLRSIIQTHGVMHALVEPLRSANNMVLSKATLTVAAFACDGDSRTEFRNAGGLEPLVKLLSSNHDEVRRNACWALAVCANDELTAVELCKLGALDILQDLNLSSSRGNHFSELAYDKLLDNNLSLKYSQKGCLSYNNLLTNGFYDHGRIKPEAKLLSLEELCKQPLNQNRAIIIVNSRCPELASSVSPTPDEEKRESSSDLSQSSRSLSASKEKGRATTSSPVEEKPVSAGRSPLLSRGGSKDKPPSRGRVKGKKEEEKPREEDEVKVPEPVVMKQEWSPPYDQKLSDYIMEASKTILPLASVKERVVALAQFVAEKMGGLIDKYRLHEFNWELHMSDLKIQTQSNVIQIGKIKKGTFYHRALLFKVIADRIGIGCCLIRGDYGRAWNEVRLLDAPHQEGTRMSSPTTYIVDLMFNPGSLLKDNSAEADRYKYI</sequence>
<dbReference type="SUPFAM" id="SSF48371">
    <property type="entry name" value="ARM repeat"/>
    <property type="match status" value="2"/>
</dbReference>
<feature type="repeat" description="ARM" evidence="2">
    <location>
        <begin position="662"/>
        <end position="686"/>
    </location>
</feature>
<dbReference type="InterPro" id="IPR011989">
    <property type="entry name" value="ARM-like"/>
</dbReference>
<feature type="repeat" description="ARM" evidence="2">
    <location>
        <begin position="538"/>
        <end position="580"/>
    </location>
</feature>
<feature type="domain" description="EDR1/CTR1/ARMC3-like peptidase-like" evidence="4">
    <location>
        <begin position="894"/>
        <end position="1031"/>
    </location>
</feature>
<proteinExistence type="predicted"/>
<dbReference type="SMART" id="SM00185">
    <property type="entry name" value="ARM"/>
    <property type="match status" value="10"/>
</dbReference>
<feature type="domain" description="ARMC5-like ARM-repeats" evidence="5">
    <location>
        <begin position="436"/>
        <end position="708"/>
    </location>
</feature>
<feature type="region of interest" description="Disordered" evidence="3">
    <location>
        <begin position="794"/>
        <end position="878"/>
    </location>
</feature>
<dbReference type="Pfam" id="PF24768">
    <property type="entry name" value="ARM_ARMC5"/>
    <property type="match status" value="1"/>
</dbReference>
<dbReference type="Pfam" id="PF14381">
    <property type="entry name" value="EDR1_CTR1_ARMC3_pept"/>
    <property type="match status" value="1"/>
</dbReference>
<evidence type="ECO:0000259" key="5">
    <source>
        <dbReference type="Pfam" id="PF24768"/>
    </source>
</evidence>
<dbReference type="Gene3D" id="1.25.10.10">
    <property type="entry name" value="Leucine-rich Repeat Variant"/>
    <property type="match status" value="3"/>
</dbReference>
<dbReference type="PROSITE" id="PS50176">
    <property type="entry name" value="ARM_REPEAT"/>
    <property type="match status" value="2"/>
</dbReference>
<feature type="compositionally biased region" description="Low complexity" evidence="3">
    <location>
        <begin position="810"/>
        <end position="821"/>
    </location>
</feature>
<gene>
    <name evidence="6" type="ORF">PECUL_23A032083</name>
</gene>
<dbReference type="AlphaFoldDB" id="A0AAD1RV96"/>
<dbReference type="InterPro" id="IPR052441">
    <property type="entry name" value="Armadillo-Ser/Thr_Kinase"/>
</dbReference>
<evidence type="ECO:0000313" key="6">
    <source>
        <dbReference type="EMBL" id="CAH2282269.1"/>
    </source>
</evidence>
<name>A0AAD1RV96_PELCU</name>
<dbReference type="InterPro" id="IPR055164">
    <property type="entry name" value="EDR1/CTR1/ARMC3-like_pept-like"/>
</dbReference>
<organism evidence="6 7">
    <name type="scientific">Pelobates cultripes</name>
    <name type="common">Western spadefoot toad</name>
    <dbReference type="NCBI Taxonomy" id="61616"/>
    <lineage>
        <taxon>Eukaryota</taxon>
        <taxon>Metazoa</taxon>
        <taxon>Chordata</taxon>
        <taxon>Craniata</taxon>
        <taxon>Vertebrata</taxon>
        <taxon>Euteleostomi</taxon>
        <taxon>Amphibia</taxon>
        <taxon>Batrachia</taxon>
        <taxon>Anura</taxon>
        <taxon>Pelobatoidea</taxon>
        <taxon>Pelobatidae</taxon>
        <taxon>Pelobates</taxon>
    </lineage>
</organism>
<accession>A0AAD1RV96</accession>
<evidence type="ECO:0000259" key="4">
    <source>
        <dbReference type="Pfam" id="PF14381"/>
    </source>
</evidence>
<dbReference type="InterPro" id="IPR016024">
    <property type="entry name" value="ARM-type_fold"/>
</dbReference>
<feature type="compositionally biased region" description="Basic and acidic residues" evidence="3">
    <location>
        <begin position="865"/>
        <end position="878"/>
    </location>
</feature>
<evidence type="ECO:0000256" key="3">
    <source>
        <dbReference type="SAM" id="MobiDB-lite"/>
    </source>
</evidence>
<protein>
    <submittedName>
        <fullName evidence="6">Armadillo repeat-containing 3 isoform X1</fullName>
    </submittedName>
</protein>
<dbReference type="InterPro" id="IPR000225">
    <property type="entry name" value="Armadillo"/>
</dbReference>
<dbReference type="PANTHER" id="PTHR46618:SF1">
    <property type="entry name" value="ARMADILLO REPEAT-CONTAINING PROTEIN 3"/>
    <property type="match status" value="1"/>
</dbReference>
<dbReference type="InterPro" id="IPR055445">
    <property type="entry name" value="ARM_ARMC5"/>
</dbReference>
<dbReference type="EMBL" id="OW240915">
    <property type="protein sequence ID" value="CAH2282269.1"/>
    <property type="molecule type" value="Genomic_DNA"/>
</dbReference>
<evidence type="ECO:0000313" key="7">
    <source>
        <dbReference type="Proteomes" id="UP001295444"/>
    </source>
</evidence>
<evidence type="ECO:0000256" key="1">
    <source>
        <dbReference type="ARBA" id="ARBA00022737"/>
    </source>
</evidence>
<reference evidence="6" key="1">
    <citation type="submission" date="2022-03" db="EMBL/GenBank/DDBJ databases">
        <authorList>
            <person name="Alioto T."/>
            <person name="Alioto T."/>
            <person name="Gomez Garrido J."/>
        </authorList>
    </citation>
    <scope>NUCLEOTIDE SEQUENCE</scope>
</reference>
<dbReference type="PANTHER" id="PTHR46618">
    <property type="entry name" value="ARMADILLO REPEAT-CONTAINING PROTEIN 3"/>
    <property type="match status" value="1"/>
</dbReference>
<keyword evidence="1" id="KW-0677">Repeat</keyword>